<name>A0A6A4T0N6_SCOMX</name>
<dbReference type="AlphaFoldDB" id="A0A6A4T0N6"/>
<reference evidence="2 3" key="1">
    <citation type="submission" date="2019-06" db="EMBL/GenBank/DDBJ databases">
        <title>Draft genomes of female and male turbot (Scophthalmus maximus).</title>
        <authorList>
            <person name="Xu H."/>
            <person name="Xu X.-W."/>
            <person name="Shao C."/>
            <person name="Chen S."/>
        </authorList>
    </citation>
    <scope>NUCLEOTIDE SEQUENCE [LARGE SCALE GENOMIC DNA]</scope>
    <source>
        <strain evidence="2">Ysfricsl-2016a</strain>
        <tissue evidence="2">Blood</tissue>
    </source>
</reference>
<evidence type="ECO:0000313" key="2">
    <source>
        <dbReference type="EMBL" id="KAF0036814.1"/>
    </source>
</evidence>
<gene>
    <name evidence="2" type="ORF">F2P81_012126</name>
</gene>
<dbReference type="Proteomes" id="UP000438429">
    <property type="component" value="Unassembled WGS sequence"/>
</dbReference>
<accession>A0A6A4T0N6</accession>
<sequence>MNMGPDLLRQLFTSLKHSDFATLKAQCQNPRFAAELARNSFNVDQQHGGGSTCQGSALPPRSVASRKVHIDDVISSRNNSTSSKVYDLLSWGSLNNTHGFCLEYFSFPSPDTDMKFEEYFLRKVGSGERNHELWLTSFFYHPSDPHERSRPTSAHSGEGMGHINKLSYHRFSKQQVVRTYIPIVATGTNSSRNNNNMRRYRPCQLPPGASKPSGSFSAHTSSFASVLSKAPLMKRTCVLTGIALLQRLFTTVAKP</sequence>
<evidence type="ECO:0000256" key="1">
    <source>
        <dbReference type="SAM" id="MobiDB-lite"/>
    </source>
</evidence>
<organism evidence="2 3">
    <name type="scientific">Scophthalmus maximus</name>
    <name type="common">Turbot</name>
    <name type="synonym">Psetta maxima</name>
    <dbReference type="NCBI Taxonomy" id="52904"/>
    <lineage>
        <taxon>Eukaryota</taxon>
        <taxon>Metazoa</taxon>
        <taxon>Chordata</taxon>
        <taxon>Craniata</taxon>
        <taxon>Vertebrata</taxon>
        <taxon>Euteleostomi</taxon>
        <taxon>Actinopterygii</taxon>
        <taxon>Neopterygii</taxon>
        <taxon>Teleostei</taxon>
        <taxon>Neoteleostei</taxon>
        <taxon>Acanthomorphata</taxon>
        <taxon>Carangaria</taxon>
        <taxon>Pleuronectiformes</taxon>
        <taxon>Pleuronectoidei</taxon>
        <taxon>Scophthalmidae</taxon>
        <taxon>Scophthalmus</taxon>
    </lineage>
</organism>
<evidence type="ECO:0000313" key="3">
    <source>
        <dbReference type="Proteomes" id="UP000438429"/>
    </source>
</evidence>
<feature type="region of interest" description="Disordered" evidence="1">
    <location>
        <begin position="190"/>
        <end position="216"/>
    </location>
</feature>
<proteinExistence type="predicted"/>
<comment type="caution">
    <text evidence="2">The sequence shown here is derived from an EMBL/GenBank/DDBJ whole genome shotgun (WGS) entry which is preliminary data.</text>
</comment>
<protein>
    <submittedName>
        <fullName evidence="2">Uncharacterized protein</fullName>
    </submittedName>
</protein>
<dbReference type="EMBL" id="VEVO01000010">
    <property type="protein sequence ID" value="KAF0036814.1"/>
    <property type="molecule type" value="Genomic_DNA"/>
</dbReference>